<comment type="similarity">
    <text evidence="2">Belongs to the cytochrome c oxidase subunit 2 family.</text>
</comment>
<gene>
    <name evidence="17" type="ORF">D7294_22760</name>
</gene>
<reference evidence="17 18" key="1">
    <citation type="journal article" date="2014" name="Int. J. Syst. Evol. Microbiol.">
        <title>Streptomyces hoynatensis sp. nov., isolated from deep marine sediment.</title>
        <authorList>
            <person name="Veyisoglu A."/>
            <person name="Sahin N."/>
        </authorList>
    </citation>
    <scope>NUCLEOTIDE SEQUENCE [LARGE SCALE GENOMIC DNA]</scope>
    <source>
        <strain evidence="17 18">KCTC 29097</strain>
    </source>
</reference>
<dbReference type="EC" id="7.1.1.9" evidence="3"/>
<dbReference type="GO" id="GO:0004129">
    <property type="term" value="F:cytochrome-c oxidase activity"/>
    <property type="evidence" value="ECO:0007669"/>
    <property type="project" value="UniProtKB-EC"/>
</dbReference>
<keyword evidence="8" id="KW-0249">Electron transport</keyword>
<organism evidence="17 18">
    <name type="scientific">Streptomyces hoynatensis</name>
    <dbReference type="NCBI Taxonomy" id="1141874"/>
    <lineage>
        <taxon>Bacteria</taxon>
        <taxon>Bacillati</taxon>
        <taxon>Actinomycetota</taxon>
        <taxon>Actinomycetes</taxon>
        <taxon>Kitasatosporales</taxon>
        <taxon>Streptomycetaceae</taxon>
        <taxon>Streptomyces</taxon>
    </lineage>
</organism>
<dbReference type="Proteomes" id="UP000272474">
    <property type="component" value="Unassembled WGS sequence"/>
</dbReference>
<dbReference type="InterPro" id="IPR008972">
    <property type="entry name" value="Cupredoxin"/>
</dbReference>
<dbReference type="Gene3D" id="1.10.287.90">
    <property type="match status" value="1"/>
</dbReference>
<comment type="subcellular location">
    <subcellularLocation>
        <location evidence="1">Membrane</location>
        <topology evidence="1">Multi-pass membrane protein</topology>
    </subcellularLocation>
</comment>
<evidence type="ECO:0000256" key="5">
    <source>
        <dbReference type="ARBA" id="ARBA00022692"/>
    </source>
</evidence>
<name>A0A3A9YUW0_9ACTN</name>
<evidence type="ECO:0000313" key="17">
    <source>
        <dbReference type="EMBL" id="RKN39006.1"/>
    </source>
</evidence>
<comment type="catalytic activity">
    <reaction evidence="14">
        <text>4 Fe(II)-[cytochrome c] + O2 + 8 H(+)(in) = 4 Fe(III)-[cytochrome c] + 2 H2O + 4 H(+)(out)</text>
        <dbReference type="Rhea" id="RHEA:11436"/>
        <dbReference type="Rhea" id="RHEA-COMP:10350"/>
        <dbReference type="Rhea" id="RHEA-COMP:14399"/>
        <dbReference type="ChEBI" id="CHEBI:15377"/>
        <dbReference type="ChEBI" id="CHEBI:15378"/>
        <dbReference type="ChEBI" id="CHEBI:15379"/>
        <dbReference type="ChEBI" id="CHEBI:29033"/>
        <dbReference type="ChEBI" id="CHEBI:29034"/>
        <dbReference type="EC" id="7.1.1.9"/>
    </reaction>
</comment>
<evidence type="ECO:0000313" key="18">
    <source>
        <dbReference type="Proteomes" id="UP000272474"/>
    </source>
</evidence>
<comment type="function">
    <text evidence="12">Subunits I and II form the functional core of the enzyme complex. Electrons originating in cytochrome c are transferred via heme a and Cu(A) to the binuclear center formed by heme a3 and Cu(B).</text>
</comment>
<evidence type="ECO:0000256" key="2">
    <source>
        <dbReference type="ARBA" id="ARBA00007866"/>
    </source>
</evidence>
<evidence type="ECO:0000259" key="16">
    <source>
        <dbReference type="PROSITE" id="PS50857"/>
    </source>
</evidence>
<feature type="transmembrane region" description="Helical" evidence="15">
    <location>
        <begin position="12"/>
        <end position="34"/>
    </location>
</feature>
<dbReference type="OrthoDB" id="9781261at2"/>
<evidence type="ECO:0000256" key="1">
    <source>
        <dbReference type="ARBA" id="ARBA00004141"/>
    </source>
</evidence>
<keyword evidence="10" id="KW-0186">Copper</keyword>
<dbReference type="PRINTS" id="PR01166">
    <property type="entry name" value="CYCOXIDASEII"/>
</dbReference>
<dbReference type="EMBL" id="RBAL01000015">
    <property type="protein sequence ID" value="RKN39006.1"/>
    <property type="molecule type" value="Genomic_DNA"/>
</dbReference>
<evidence type="ECO:0000256" key="9">
    <source>
        <dbReference type="ARBA" id="ARBA00022989"/>
    </source>
</evidence>
<keyword evidence="4" id="KW-0813">Transport</keyword>
<feature type="transmembrane region" description="Helical" evidence="15">
    <location>
        <begin position="55"/>
        <end position="74"/>
    </location>
</feature>
<dbReference type="PANTHER" id="PTHR22888">
    <property type="entry name" value="CYTOCHROME C OXIDASE, SUBUNIT II"/>
    <property type="match status" value="1"/>
</dbReference>
<dbReference type="GO" id="GO:0005507">
    <property type="term" value="F:copper ion binding"/>
    <property type="evidence" value="ECO:0007669"/>
    <property type="project" value="InterPro"/>
</dbReference>
<sequence>MRQADVFGEVFAVELIMAGAVFLAVLAAVLYAVLRRRAGAAAGPSERAERPRLEAAYVAVLAAVAVFLVVYTALANHREHRTGHVGAPAGPPAAPEVVEVDVTAFQWCWTFRHPRPGGAGATSGTCRAEEVPTLVVPTGRPVRVELTSRDVIHSLWVPELRYKMDAFPHHTNSFTLTLDEEGRWLGRCAEFCGYRHYAMHFWLRAVSPGEYERWVAGHQAAAGGAA</sequence>
<dbReference type="GO" id="GO:0042773">
    <property type="term" value="P:ATP synthesis coupled electron transport"/>
    <property type="evidence" value="ECO:0007669"/>
    <property type="project" value="TreeGrafter"/>
</dbReference>
<dbReference type="InterPro" id="IPR045187">
    <property type="entry name" value="CcO_II"/>
</dbReference>
<dbReference type="GO" id="GO:0016020">
    <property type="term" value="C:membrane"/>
    <property type="evidence" value="ECO:0007669"/>
    <property type="project" value="UniProtKB-SubCell"/>
</dbReference>
<dbReference type="Pfam" id="PF00116">
    <property type="entry name" value="COX2"/>
    <property type="match status" value="1"/>
</dbReference>
<dbReference type="SUPFAM" id="SSF49503">
    <property type="entry name" value="Cupredoxins"/>
    <property type="match status" value="1"/>
</dbReference>
<evidence type="ECO:0000256" key="4">
    <source>
        <dbReference type="ARBA" id="ARBA00022448"/>
    </source>
</evidence>
<keyword evidence="11 15" id="KW-0472">Membrane</keyword>
<evidence type="ECO:0000256" key="15">
    <source>
        <dbReference type="SAM" id="Phobius"/>
    </source>
</evidence>
<dbReference type="PROSITE" id="PS50857">
    <property type="entry name" value="COX2_CUA"/>
    <property type="match status" value="1"/>
</dbReference>
<dbReference type="InterPro" id="IPR001505">
    <property type="entry name" value="Copper_CuA"/>
</dbReference>
<accession>A0A3A9YUW0</accession>
<dbReference type="Gene3D" id="2.60.40.420">
    <property type="entry name" value="Cupredoxins - blue copper proteins"/>
    <property type="match status" value="1"/>
</dbReference>
<evidence type="ECO:0000256" key="8">
    <source>
        <dbReference type="ARBA" id="ARBA00022982"/>
    </source>
</evidence>
<dbReference type="RefSeq" id="WP_120682720.1">
    <property type="nucleotide sequence ID" value="NZ_RBAL01000015.1"/>
</dbReference>
<evidence type="ECO:0000256" key="7">
    <source>
        <dbReference type="ARBA" id="ARBA00022967"/>
    </source>
</evidence>
<proteinExistence type="inferred from homology"/>
<dbReference type="InterPro" id="IPR002429">
    <property type="entry name" value="CcO_II-like_C"/>
</dbReference>
<dbReference type="PANTHER" id="PTHR22888:SF9">
    <property type="entry name" value="CYTOCHROME C OXIDASE SUBUNIT 2"/>
    <property type="match status" value="1"/>
</dbReference>
<dbReference type="PROSITE" id="PS00078">
    <property type="entry name" value="COX2"/>
    <property type="match status" value="1"/>
</dbReference>
<keyword evidence="18" id="KW-1185">Reference proteome</keyword>
<dbReference type="InterPro" id="IPR036257">
    <property type="entry name" value="Cyt_c_oxidase_su2_TM_sf"/>
</dbReference>
<evidence type="ECO:0000256" key="12">
    <source>
        <dbReference type="ARBA" id="ARBA00024688"/>
    </source>
</evidence>
<evidence type="ECO:0000256" key="3">
    <source>
        <dbReference type="ARBA" id="ARBA00012949"/>
    </source>
</evidence>
<comment type="caution">
    <text evidence="17">The sequence shown here is derived from an EMBL/GenBank/DDBJ whole genome shotgun (WGS) entry which is preliminary data.</text>
</comment>
<feature type="domain" description="Cytochrome oxidase subunit II copper A binding" evidence="16">
    <location>
        <begin position="95"/>
        <end position="217"/>
    </location>
</feature>
<keyword evidence="7" id="KW-1278">Translocase</keyword>
<keyword evidence="9 15" id="KW-1133">Transmembrane helix</keyword>
<dbReference type="AlphaFoldDB" id="A0A3A9YUW0"/>
<protein>
    <recommendedName>
        <fullName evidence="3">cytochrome-c oxidase</fullName>
        <ecNumber evidence="3">7.1.1.9</ecNumber>
    </recommendedName>
    <alternativeName>
        <fullName evidence="13">Cytochrome aa3 subunit 2</fullName>
    </alternativeName>
</protein>
<keyword evidence="5 15" id="KW-0812">Transmembrane</keyword>
<evidence type="ECO:0000256" key="14">
    <source>
        <dbReference type="ARBA" id="ARBA00047816"/>
    </source>
</evidence>
<evidence type="ECO:0000256" key="6">
    <source>
        <dbReference type="ARBA" id="ARBA00022723"/>
    </source>
</evidence>
<evidence type="ECO:0000256" key="13">
    <source>
        <dbReference type="ARBA" id="ARBA00031399"/>
    </source>
</evidence>
<evidence type="ECO:0000256" key="11">
    <source>
        <dbReference type="ARBA" id="ARBA00023136"/>
    </source>
</evidence>
<keyword evidence="6" id="KW-0479">Metal-binding</keyword>
<evidence type="ECO:0000256" key="10">
    <source>
        <dbReference type="ARBA" id="ARBA00023008"/>
    </source>
</evidence>